<dbReference type="RefSeq" id="WP_161073053.1">
    <property type="nucleotide sequence ID" value="NZ_WWCU01000016.1"/>
</dbReference>
<dbReference type="EMBL" id="WWCU01000016">
    <property type="protein sequence ID" value="MYN08738.1"/>
    <property type="molecule type" value="Genomic_DNA"/>
</dbReference>
<organism evidence="1 2">
    <name type="scientific">Pseudoduganella aquatica</name>
    <dbReference type="NCBI Taxonomy" id="2660641"/>
    <lineage>
        <taxon>Bacteria</taxon>
        <taxon>Pseudomonadati</taxon>
        <taxon>Pseudomonadota</taxon>
        <taxon>Betaproteobacteria</taxon>
        <taxon>Burkholderiales</taxon>
        <taxon>Oxalobacteraceae</taxon>
        <taxon>Telluria group</taxon>
        <taxon>Pseudoduganella</taxon>
    </lineage>
</organism>
<gene>
    <name evidence="1" type="ORF">GTP77_15510</name>
</gene>
<evidence type="ECO:0000313" key="2">
    <source>
        <dbReference type="Proteomes" id="UP000450676"/>
    </source>
</evidence>
<comment type="caution">
    <text evidence="1">The sequence shown here is derived from an EMBL/GenBank/DDBJ whole genome shotgun (WGS) entry which is preliminary data.</text>
</comment>
<evidence type="ECO:0000313" key="1">
    <source>
        <dbReference type="EMBL" id="MYN08738.1"/>
    </source>
</evidence>
<reference evidence="1 2" key="1">
    <citation type="submission" date="2019-12" db="EMBL/GenBank/DDBJ databases">
        <title>Novel species isolated from a subtropical stream in China.</title>
        <authorList>
            <person name="Lu H."/>
        </authorList>
    </citation>
    <scope>NUCLEOTIDE SEQUENCE [LARGE SCALE GENOMIC DNA]</scope>
    <source>
        <strain evidence="1 2">FT127W</strain>
    </source>
</reference>
<protein>
    <submittedName>
        <fullName evidence="1">Uncharacterized protein</fullName>
    </submittedName>
</protein>
<name>A0A7X4HDF7_9BURK</name>
<accession>A0A7X4HDF7</accession>
<sequence length="126" mass="14723">MTSAAHLYEDVLARTENCEVKWRRLAKSANAEFIFHPEQVCEQYELQWQRDGLSRTLLLIEKRYEEIEHPLLPPSEIKKYELLIVENGELVRKLDEWALNWSQLCQLAWAVRHNSSTCSAPISTPA</sequence>
<dbReference type="Proteomes" id="UP000450676">
    <property type="component" value="Unassembled WGS sequence"/>
</dbReference>
<dbReference type="AlphaFoldDB" id="A0A7X4HDF7"/>
<proteinExistence type="predicted"/>
<keyword evidence="2" id="KW-1185">Reference proteome</keyword>